<dbReference type="OrthoDB" id="8562153at2"/>
<sequence length="121" mass="13648">MSESEFERKVAQLLDRGLDDMKQSTLNRLQLARRASLEHYQVAEALVSVGQGASAHGHDWHFGTRKLLSLIALLFAIASATYWQTLQQGDENEEIDIMLLVDELPVNAYLDNEFDAWLDGS</sequence>
<protein>
    <recommendedName>
        <fullName evidence="3">DUF3619 domain-containing protein</fullName>
    </recommendedName>
</protein>
<accession>A0A1H7KVQ7</accession>
<dbReference type="EMBL" id="FOBH01000003">
    <property type="protein sequence ID" value="SEK90576.1"/>
    <property type="molecule type" value="Genomic_DNA"/>
</dbReference>
<dbReference type="Proteomes" id="UP000198620">
    <property type="component" value="Unassembled WGS sequence"/>
</dbReference>
<dbReference type="RefSeq" id="WP_090828172.1">
    <property type="nucleotide sequence ID" value="NZ_FOBH01000003.1"/>
</dbReference>
<proteinExistence type="predicted"/>
<dbReference type="AlphaFoldDB" id="A0A1H7KVQ7"/>
<evidence type="ECO:0000313" key="2">
    <source>
        <dbReference type="Proteomes" id="UP000198620"/>
    </source>
</evidence>
<dbReference type="STRING" id="1233.SAMN05216387_103348"/>
<organism evidence="1 2">
    <name type="scientific">Nitrosovibrio tenuis</name>
    <dbReference type="NCBI Taxonomy" id="1233"/>
    <lineage>
        <taxon>Bacteria</taxon>
        <taxon>Pseudomonadati</taxon>
        <taxon>Pseudomonadota</taxon>
        <taxon>Betaproteobacteria</taxon>
        <taxon>Nitrosomonadales</taxon>
        <taxon>Nitrosomonadaceae</taxon>
        <taxon>Nitrosovibrio</taxon>
    </lineage>
</organism>
<evidence type="ECO:0008006" key="3">
    <source>
        <dbReference type="Google" id="ProtNLM"/>
    </source>
</evidence>
<name>A0A1H7KVQ7_9PROT</name>
<keyword evidence="2" id="KW-1185">Reference proteome</keyword>
<gene>
    <name evidence="1" type="ORF">SAMN05216387_103348</name>
</gene>
<dbReference type="Pfam" id="PF12279">
    <property type="entry name" value="DUF3619"/>
    <property type="match status" value="1"/>
</dbReference>
<evidence type="ECO:0000313" key="1">
    <source>
        <dbReference type="EMBL" id="SEK90576.1"/>
    </source>
</evidence>
<reference evidence="1 2" key="1">
    <citation type="submission" date="2016-10" db="EMBL/GenBank/DDBJ databases">
        <authorList>
            <person name="de Groot N.N."/>
        </authorList>
    </citation>
    <scope>NUCLEOTIDE SEQUENCE [LARGE SCALE GENOMIC DNA]</scope>
    <source>
        <strain evidence="1 2">Nv1</strain>
    </source>
</reference>
<dbReference type="InterPro" id="IPR022064">
    <property type="entry name" value="DUF3619"/>
</dbReference>